<evidence type="ECO:0000313" key="3">
    <source>
        <dbReference type="EMBL" id="MCQ5063126.1"/>
    </source>
</evidence>
<protein>
    <submittedName>
        <fullName evidence="4">Uncharacterized protein</fullName>
    </submittedName>
</protein>
<feature type="transmembrane region" description="Helical" evidence="1">
    <location>
        <begin position="51"/>
        <end position="71"/>
    </location>
</feature>
<accession>A0A2T3G0X6</accession>
<reference evidence="3" key="4">
    <citation type="submission" date="2022-06" db="EMBL/GenBank/DDBJ databases">
        <title>Isolation of gut microbiota from human fecal samples.</title>
        <authorList>
            <person name="Pamer E.G."/>
            <person name="Barat B."/>
            <person name="Waligurski E."/>
            <person name="Medina S."/>
            <person name="Paddock L."/>
            <person name="Mostad J."/>
        </authorList>
    </citation>
    <scope>NUCLEOTIDE SEQUENCE</scope>
    <source>
        <strain evidence="3">DFI.6.24</strain>
    </source>
</reference>
<keyword evidence="1" id="KW-1133">Transmembrane helix</keyword>
<dbReference type="Proteomes" id="UP000593842">
    <property type="component" value="Chromosome"/>
</dbReference>
<reference evidence="4 5" key="1">
    <citation type="journal article" date="2019" name="Int. J. Syst. Evol. Microbiol.">
        <title>Faecalibacillus intestinalis gen. nov., sp. nov. and Faecalibacillus faecis sp. nov., isolated from human faeces.</title>
        <authorList>
            <person name="Seo B."/>
            <person name="Jeon K."/>
            <person name="Baek I."/>
            <person name="Lee Y.M."/>
            <person name="Baek K."/>
            <person name="Ko G."/>
        </authorList>
    </citation>
    <scope>NUCLEOTIDE SEQUENCE [LARGE SCALE GENOMIC DNA]</scope>
    <source>
        <strain evidence="4 5">SNUG30099</strain>
    </source>
</reference>
<dbReference type="KEGG" id="fit:Fi14EGH31_09570"/>
<dbReference type="EMBL" id="PYLQ01000008">
    <property type="protein sequence ID" value="PST41186.1"/>
    <property type="molecule type" value="Genomic_DNA"/>
</dbReference>
<gene>
    <name evidence="4" type="ORF">C7U54_07425</name>
    <name evidence="2" type="ORF">Fi14EGH31_09570</name>
    <name evidence="3" type="ORF">NE542_15015</name>
</gene>
<evidence type="ECO:0000313" key="2">
    <source>
        <dbReference type="EMBL" id="BCL57245.1"/>
    </source>
</evidence>
<keyword evidence="1" id="KW-0472">Membrane</keyword>
<dbReference type="EMBL" id="AP024085">
    <property type="protein sequence ID" value="BCL57245.1"/>
    <property type="molecule type" value="Genomic_DNA"/>
</dbReference>
<name>A0A2T3G0X6_9FIRM</name>
<dbReference type="Proteomes" id="UP001204814">
    <property type="component" value="Unassembled WGS sequence"/>
</dbReference>
<feature type="transmembrane region" description="Helical" evidence="1">
    <location>
        <begin position="91"/>
        <end position="108"/>
    </location>
</feature>
<keyword evidence="5" id="KW-1185">Reference proteome</keyword>
<evidence type="ECO:0000313" key="4">
    <source>
        <dbReference type="EMBL" id="PST41186.1"/>
    </source>
</evidence>
<keyword evidence="1" id="KW-0812">Transmembrane</keyword>
<dbReference type="AlphaFoldDB" id="A0A2T3G0X6"/>
<dbReference type="GeneID" id="70579391"/>
<proteinExistence type="predicted"/>
<evidence type="ECO:0000313" key="5">
    <source>
        <dbReference type="Proteomes" id="UP000240974"/>
    </source>
</evidence>
<organism evidence="4 5">
    <name type="scientific">Faecalibacillus intestinalis</name>
    <dbReference type="NCBI Taxonomy" id="1982626"/>
    <lineage>
        <taxon>Bacteria</taxon>
        <taxon>Bacillati</taxon>
        <taxon>Bacillota</taxon>
        <taxon>Erysipelotrichia</taxon>
        <taxon>Erysipelotrichales</taxon>
        <taxon>Coprobacillaceae</taxon>
        <taxon>Faecalibacillus</taxon>
    </lineage>
</organism>
<feature type="transmembrane region" description="Helical" evidence="1">
    <location>
        <begin position="114"/>
        <end position="133"/>
    </location>
</feature>
<evidence type="ECO:0000256" key="1">
    <source>
        <dbReference type="SAM" id="Phobius"/>
    </source>
</evidence>
<feature type="transmembrane region" description="Helical" evidence="1">
    <location>
        <begin position="7"/>
        <end position="27"/>
    </location>
</feature>
<dbReference type="RefSeq" id="WP_022002128.1">
    <property type="nucleotide sequence ID" value="NZ_AP024085.1"/>
</dbReference>
<dbReference type="Proteomes" id="UP000240974">
    <property type="component" value="Unassembled WGS sequence"/>
</dbReference>
<reference evidence="2" key="2">
    <citation type="journal article" date="2020" name="Microbiol. Resour. Announc.">
        <title>Complete Genome Sequence of Faecalibacillus intestinalis JCM 34082, Isolated from Feces from a Healthy Japanese Female.</title>
        <authorList>
            <person name="Sakamoto M."/>
            <person name="Ikeyama N."/>
            <person name="Toyoda A."/>
            <person name="Murakami T."/>
            <person name="Mori H."/>
            <person name="Ohkuma M."/>
        </authorList>
    </citation>
    <scope>NUCLEOTIDE SEQUENCE</scope>
    <source>
        <strain evidence="2">14EGH31</strain>
    </source>
</reference>
<evidence type="ECO:0000313" key="6">
    <source>
        <dbReference type="Proteomes" id="UP000593842"/>
    </source>
</evidence>
<sequence>MKKQYDVCLIYLSYVFEIIGLLAFKYFDNYISTHWITIGTDGNPIYGEVGLLYNLSVVIHYLFYFIIFVYFFMMIKKVVSKECIDLKRNTFLLFGLLVIDLVMYHFSIMTMFHYSSAITFMCVGLIINMVLYLKYRTYLINN</sequence>
<reference evidence="6" key="3">
    <citation type="submission" date="2020-09" db="EMBL/GenBank/DDBJ databases">
        <title>Complete genome sequencing of Faecalibacillus intestinalis strain 14EGH31.</title>
        <authorList>
            <person name="Sakamoto M."/>
            <person name="Murakami T."/>
            <person name="Mori H."/>
        </authorList>
    </citation>
    <scope>NUCLEOTIDE SEQUENCE [LARGE SCALE GENOMIC DNA]</scope>
    <source>
        <strain evidence="6">14EGH31</strain>
    </source>
</reference>
<dbReference type="EMBL" id="JANGBO010000027">
    <property type="protein sequence ID" value="MCQ5063126.1"/>
    <property type="molecule type" value="Genomic_DNA"/>
</dbReference>